<dbReference type="EC" id="2.1.1.-" evidence="8"/>
<accession>A0A2K8UG76</accession>
<dbReference type="Gene3D" id="3.40.50.150">
    <property type="entry name" value="Vaccinia Virus protein VP39"/>
    <property type="match status" value="1"/>
</dbReference>
<feature type="domain" description="DNA methylase N-4/N-6" evidence="9">
    <location>
        <begin position="44"/>
        <end position="267"/>
    </location>
</feature>
<dbReference type="Pfam" id="PF01555">
    <property type="entry name" value="N6_N4_Mtase"/>
    <property type="match status" value="1"/>
</dbReference>
<dbReference type="InterPro" id="IPR001091">
    <property type="entry name" value="RM_Methyltransferase"/>
</dbReference>
<dbReference type="GO" id="GO:0003677">
    <property type="term" value="F:DNA binding"/>
    <property type="evidence" value="ECO:0007669"/>
    <property type="project" value="UniProtKB-KW"/>
</dbReference>
<dbReference type="PANTHER" id="PTHR13370:SF3">
    <property type="entry name" value="TRNA (GUANINE(10)-N2)-METHYLTRANSFERASE HOMOLOG"/>
    <property type="match status" value="1"/>
</dbReference>
<organism evidence="10 11">
    <name type="scientific">Candidatus Thiodictyon syntrophicum</name>
    <dbReference type="NCBI Taxonomy" id="1166950"/>
    <lineage>
        <taxon>Bacteria</taxon>
        <taxon>Pseudomonadati</taxon>
        <taxon>Pseudomonadota</taxon>
        <taxon>Gammaproteobacteria</taxon>
        <taxon>Chromatiales</taxon>
        <taxon>Chromatiaceae</taxon>
        <taxon>Thiodictyon</taxon>
    </lineage>
</organism>
<evidence type="ECO:0000259" key="9">
    <source>
        <dbReference type="Pfam" id="PF01555"/>
    </source>
</evidence>
<dbReference type="PROSITE" id="PS00093">
    <property type="entry name" value="N4_MTASE"/>
    <property type="match status" value="1"/>
</dbReference>
<dbReference type="Proteomes" id="UP000232638">
    <property type="component" value="Chromosome"/>
</dbReference>
<dbReference type="PRINTS" id="PR00508">
    <property type="entry name" value="S21N4MTFRASE"/>
</dbReference>
<dbReference type="GO" id="GO:0009307">
    <property type="term" value="P:DNA restriction-modification system"/>
    <property type="evidence" value="ECO:0007669"/>
    <property type="project" value="UniProtKB-KW"/>
</dbReference>
<dbReference type="AlphaFoldDB" id="A0A2K8UG76"/>
<dbReference type="InterPro" id="IPR029063">
    <property type="entry name" value="SAM-dependent_MTases_sf"/>
</dbReference>
<comment type="catalytic activity">
    <reaction evidence="7">
        <text>a 2'-deoxycytidine in DNA + S-adenosyl-L-methionine = an N(4)-methyl-2'-deoxycytidine in DNA + S-adenosyl-L-homocysteine + H(+)</text>
        <dbReference type="Rhea" id="RHEA:16857"/>
        <dbReference type="Rhea" id="RHEA-COMP:11369"/>
        <dbReference type="Rhea" id="RHEA-COMP:13674"/>
        <dbReference type="ChEBI" id="CHEBI:15378"/>
        <dbReference type="ChEBI" id="CHEBI:57856"/>
        <dbReference type="ChEBI" id="CHEBI:59789"/>
        <dbReference type="ChEBI" id="CHEBI:85452"/>
        <dbReference type="ChEBI" id="CHEBI:137933"/>
        <dbReference type="EC" id="2.1.1.113"/>
    </reaction>
</comment>
<evidence type="ECO:0000256" key="1">
    <source>
        <dbReference type="ARBA" id="ARBA00010203"/>
    </source>
</evidence>
<reference evidence="10 11" key="1">
    <citation type="submission" date="2017-03" db="EMBL/GenBank/DDBJ databases">
        <title>Complete genome sequence of Candidatus 'Thiodictyon syntrophicum' sp. nov. strain Cad16T, a photolithoautotroph purple sulfur bacterium isolated from an alpine meromictic lake.</title>
        <authorList>
            <person name="Luedin S.M."/>
            <person name="Pothier J.F."/>
            <person name="Danza F."/>
            <person name="Storelli N."/>
            <person name="Wittwer M."/>
            <person name="Tonolla M."/>
        </authorList>
    </citation>
    <scope>NUCLEOTIDE SEQUENCE [LARGE SCALE GENOMIC DNA]</scope>
    <source>
        <strain evidence="10 11">Cad16T</strain>
    </source>
</reference>
<dbReference type="REBASE" id="226733">
    <property type="entry name" value="M.Tsy16TORF28915P"/>
</dbReference>
<keyword evidence="4" id="KW-0949">S-adenosyl-L-methionine</keyword>
<dbReference type="GO" id="GO:0005737">
    <property type="term" value="C:cytoplasm"/>
    <property type="evidence" value="ECO:0007669"/>
    <property type="project" value="TreeGrafter"/>
</dbReference>
<gene>
    <name evidence="10" type="ORF">THSYN_28915</name>
</gene>
<dbReference type="GO" id="GO:0015667">
    <property type="term" value="F:site-specific DNA-methyltransferase (cytosine-N4-specific) activity"/>
    <property type="evidence" value="ECO:0007669"/>
    <property type="project" value="UniProtKB-EC"/>
</dbReference>
<dbReference type="GO" id="GO:0032259">
    <property type="term" value="P:methylation"/>
    <property type="evidence" value="ECO:0007669"/>
    <property type="project" value="UniProtKB-KW"/>
</dbReference>
<dbReference type="InterPro" id="IPR002941">
    <property type="entry name" value="DNA_methylase_N4/N6"/>
</dbReference>
<dbReference type="OrthoDB" id="9816043at2"/>
<keyword evidence="6" id="KW-0238">DNA-binding</keyword>
<evidence type="ECO:0000313" key="11">
    <source>
        <dbReference type="Proteomes" id="UP000232638"/>
    </source>
</evidence>
<dbReference type="InterPro" id="IPR017985">
    <property type="entry name" value="MeTrfase_CN4_CS"/>
</dbReference>
<sequence length="290" mass="33014">MLPDTDIFSLCRSAFGAPSYEADEVAIFQGDCLELMRQLPPKMIDLAVTSPPYNIGKEYEDVLSQTQYLDWCESWIKQIHRITKSDGAFWLNLGYFGIPGKGRAIPIPYFLWNRTPFFLIQEIVWNYGAGVACRSMFSPRNEKFLWYVKDAMSYCFNLDEIRDPDVKYPNQKKNGKLKCNPLGKNPTDVWQFPKVTSGRDRSSEERTPHPAQFPLAVIERIIKCSSNEGDVILDPFLGSGTTAEAALRHGRKVIGFEIDPSYVQIASRRISNYFEAKQFAEAQIELALGV</sequence>
<evidence type="ECO:0000313" key="10">
    <source>
        <dbReference type="EMBL" id="AUB84558.1"/>
    </source>
</evidence>
<dbReference type="KEGG" id="tsy:THSYN_28915"/>
<evidence type="ECO:0000256" key="5">
    <source>
        <dbReference type="ARBA" id="ARBA00022747"/>
    </source>
</evidence>
<evidence type="ECO:0000256" key="7">
    <source>
        <dbReference type="ARBA" id="ARBA00049120"/>
    </source>
</evidence>
<comment type="similarity">
    <text evidence="1">Belongs to the N(4)/N(6)-methyltransferase family. N(4) subfamily.</text>
</comment>
<proteinExistence type="inferred from homology"/>
<evidence type="ECO:0000256" key="2">
    <source>
        <dbReference type="ARBA" id="ARBA00022603"/>
    </source>
</evidence>
<name>A0A2K8UG76_9GAMM</name>
<dbReference type="RefSeq" id="WP_100922207.1">
    <property type="nucleotide sequence ID" value="NZ_CP020370.1"/>
</dbReference>
<dbReference type="GO" id="GO:0008170">
    <property type="term" value="F:N-methyltransferase activity"/>
    <property type="evidence" value="ECO:0007669"/>
    <property type="project" value="InterPro"/>
</dbReference>
<dbReference type="EMBL" id="CP020370">
    <property type="protein sequence ID" value="AUB84558.1"/>
    <property type="molecule type" value="Genomic_DNA"/>
</dbReference>
<dbReference type="SUPFAM" id="SSF53335">
    <property type="entry name" value="S-adenosyl-L-methionine-dependent methyltransferases"/>
    <property type="match status" value="1"/>
</dbReference>
<keyword evidence="2 10" id="KW-0489">Methyltransferase</keyword>
<keyword evidence="5" id="KW-0680">Restriction system</keyword>
<evidence type="ECO:0000256" key="4">
    <source>
        <dbReference type="ARBA" id="ARBA00022691"/>
    </source>
</evidence>
<evidence type="ECO:0000256" key="6">
    <source>
        <dbReference type="ARBA" id="ARBA00023125"/>
    </source>
</evidence>
<keyword evidence="11" id="KW-1185">Reference proteome</keyword>
<dbReference type="PANTHER" id="PTHR13370">
    <property type="entry name" value="RNA METHYLASE-RELATED"/>
    <property type="match status" value="1"/>
</dbReference>
<protein>
    <recommendedName>
        <fullName evidence="8">Methyltransferase</fullName>
        <ecNumber evidence="8">2.1.1.-</ecNumber>
    </recommendedName>
</protein>
<evidence type="ECO:0000256" key="8">
    <source>
        <dbReference type="RuleBase" id="RU362026"/>
    </source>
</evidence>
<evidence type="ECO:0000256" key="3">
    <source>
        <dbReference type="ARBA" id="ARBA00022679"/>
    </source>
</evidence>
<keyword evidence="3 10" id="KW-0808">Transferase</keyword>